<dbReference type="RefSeq" id="WP_025726746.1">
    <property type="nucleotide sequence ID" value="NZ_JAAIWK010000012.1"/>
</dbReference>
<dbReference type="Proteomes" id="UP000476934">
    <property type="component" value="Unassembled WGS sequence"/>
</dbReference>
<dbReference type="InterPro" id="IPR024232">
    <property type="entry name" value="SpoIIIAH"/>
</dbReference>
<evidence type="ECO:0000313" key="6">
    <source>
        <dbReference type="Proteomes" id="UP000476934"/>
    </source>
</evidence>
<keyword evidence="2" id="KW-0472">Membrane</keyword>
<gene>
    <name evidence="4" type="ORF">G4D61_08855</name>
    <name evidence="3" type="ORF">NG54_05695</name>
</gene>
<keyword evidence="2" id="KW-1133">Transmembrane helix</keyword>
<reference evidence="3 5" key="1">
    <citation type="submission" date="2014-10" db="EMBL/GenBank/DDBJ databases">
        <title>Draft genome of phytase producing Bacillus ginsengihumi strain M2.11.</title>
        <authorList>
            <person name="Toymentseva A."/>
            <person name="Boulygina E.A."/>
            <person name="Kazakov S.V."/>
            <person name="Kayumov I."/>
            <person name="Suleimanova A.D."/>
            <person name="Mardanova A.M."/>
            <person name="Maria S.N."/>
            <person name="Sergey M.Y."/>
            <person name="Sharipova M.R."/>
        </authorList>
    </citation>
    <scope>NUCLEOTIDE SEQUENCE [LARGE SCALE GENOMIC DNA]</scope>
    <source>
        <strain evidence="3 5">M2.11</strain>
    </source>
</reference>
<feature type="compositionally biased region" description="Basic and acidic residues" evidence="1">
    <location>
        <begin position="78"/>
        <end position="89"/>
    </location>
</feature>
<evidence type="ECO:0000313" key="3">
    <source>
        <dbReference type="EMBL" id="KHD85986.1"/>
    </source>
</evidence>
<protein>
    <submittedName>
        <fullName evidence="4">SpoIIIAH-like family protein</fullName>
    </submittedName>
    <submittedName>
        <fullName evidence="3">Stage III sporulation protein AH</fullName>
    </submittedName>
</protein>
<reference evidence="4 6" key="2">
    <citation type="submission" date="2020-02" db="EMBL/GenBank/DDBJ databases">
        <authorList>
            <person name="Feng H."/>
        </authorList>
    </citation>
    <scope>NUCLEOTIDE SEQUENCE [LARGE SCALE GENOMIC DNA]</scope>
    <source>
        <strain evidence="4 6">Gsoil 114</strain>
    </source>
</reference>
<dbReference type="OrthoDB" id="2939102at2"/>
<evidence type="ECO:0000256" key="2">
    <source>
        <dbReference type="SAM" id="Phobius"/>
    </source>
</evidence>
<keyword evidence="6" id="KW-1185">Reference proteome</keyword>
<evidence type="ECO:0000313" key="4">
    <source>
        <dbReference type="EMBL" id="NEY20075.1"/>
    </source>
</evidence>
<dbReference type="Pfam" id="PF12685">
    <property type="entry name" value="SpoIIIAH"/>
    <property type="match status" value="1"/>
</dbReference>
<name>A0A0A6VEI0_9BACI</name>
<dbReference type="InterPro" id="IPR038503">
    <property type="entry name" value="SpoIIIAH_sf"/>
</dbReference>
<proteinExistence type="predicted"/>
<feature type="region of interest" description="Disordered" evidence="1">
    <location>
        <begin position="78"/>
        <end position="102"/>
    </location>
</feature>
<dbReference type="Proteomes" id="UP000030588">
    <property type="component" value="Unassembled WGS sequence"/>
</dbReference>
<feature type="region of interest" description="Disordered" evidence="1">
    <location>
        <begin position="29"/>
        <end position="60"/>
    </location>
</feature>
<dbReference type="EMBL" id="JAAIWK010000012">
    <property type="protein sequence ID" value="NEY20075.1"/>
    <property type="molecule type" value="Genomic_DNA"/>
</dbReference>
<dbReference type="EMBL" id="JRUN01000012">
    <property type="protein sequence ID" value="KHD85986.1"/>
    <property type="molecule type" value="Genomic_DNA"/>
</dbReference>
<dbReference type="AlphaFoldDB" id="A0A0A6VEI0"/>
<feature type="compositionally biased region" description="Polar residues" evidence="1">
    <location>
        <begin position="50"/>
        <end position="60"/>
    </location>
</feature>
<comment type="caution">
    <text evidence="3">The sequence shown here is derived from an EMBL/GenBank/DDBJ whole genome shotgun (WGS) entry which is preliminary data.</text>
</comment>
<sequence length="179" mass="19982">MLLKKQTVWLLTMLSLVVVLSVYYVTSDPSSTNQVAKNEASKTKTESKEQASSSKNNVKITTKTASNEVFEALRLERQDEMSKQQEELTNKLASNDLTPDEKSKAYDEMQKLTERANKEQVLETLIKSKGYDDALVQADGNQVIVTVKSSKHDKAAANQILKLVNEELGNSPKLAVEFK</sequence>
<keyword evidence="2" id="KW-0812">Transmembrane</keyword>
<accession>A0A0A6VEI0</accession>
<feature type="transmembrane region" description="Helical" evidence="2">
    <location>
        <begin position="7"/>
        <end position="25"/>
    </location>
</feature>
<evidence type="ECO:0000256" key="1">
    <source>
        <dbReference type="SAM" id="MobiDB-lite"/>
    </source>
</evidence>
<evidence type="ECO:0000313" key="5">
    <source>
        <dbReference type="Proteomes" id="UP000030588"/>
    </source>
</evidence>
<dbReference type="Gene3D" id="1.10.287.4300">
    <property type="entry name" value="Stage III sporulation protein AH-like"/>
    <property type="match status" value="1"/>
</dbReference>
<reference evidence="4 6" key="3">
    <citation type="submission" date="2020-03" db="EMBL/GenBank/DDBJ databases">
        <title>Bacillus aquiflavi sp. nov., isolated from yellow water of strong flavor Chinese baijiu in Yibin region of China.</title>
        <authorList>
            <person name="Xie J."/>
        </authorList>
    </citation>
    <scope>NUCLEOTIDE SEQUENCE [LARGE SCALE GENOMIC DNA]</scope>
    <source>
        <strain evidence="4 6">Gsoil 114</strain>
    </source>
</reference>
<dbReference type="STRING" id="363870.NG54_05695"/>
<feature type="compositionally biased region" description="Basic and acidic residues" evidence="1">
    <location>
        <begin position="39"/>
        <end position="49"/>
    </location>
</feature>
<organism evidence="3 5">
    <name type="scientific">Heyndrickxia ginsengihumi</name>
    <dbReference type="NCBI Taxonomy" id="363870"/>
    <lineage>
        <taxon>Bacteria</taxon>
        <taxon>Bacillati</taxon>
        <taxon>Bacillota</taxon>
        <taxon>Bacilli</taxon>
        <taxon>Bacillales</taxon>
        <taxon>Bacillaceae</taxon>
        <taxon>Heyndrickxia</taxon>
    </lineage>
</organism>